<sequence>MIFLQSQCTCSYNPQQMLSDAKYKLQQNLTQAEKMRKTSISTGNNQVRYYLSYIIETYNSGIIYMLIITYNKQNFERREIFGQRGMQNQTSKGKKYTSTLVNHSTRNASKEKRQSQFMTIFLGLNLEQIRNYIHQPEKANGDSVRRFDV</sequence>
<keyword evidence="1" id="KW-1133">Transmembrane helix</keyword>
<name>A0AA86UWG1_9EUKA</name>
<dbReference type="EMBL" id="CATOUU010001081">
    <property type="protein sequence ID" value="CAI9970719.1"/>
    <property type="molecule type" value="Genomic_DNA"/>
</dbReference>
<evidence type="ECO:0000313" key="3">
    <source>
        <dbReference type="EMBL" id="CAL6115616.1"/>
    </source>
</evidence>
<keyword evidence="4" id="KW-1185">Reference proteome</keyword>
<evidence type="ECO:0000313" key="4">
    <source>
        <dbReference type="Proteomes" id="UP001642409"/>
    </source>
</evidence>
<proteinExistence type="predicted"/>
<comment type="caution">
    <text evidence="2">The sequence shown here is derived from an EMBL/GenBank/DDBJ whole genome shotgun (WGS) entry which is preliminary data.</text>
</comment>
<dbReference type="Proteomes" id="UP001642409">
    <property type="component" value="Unassembled WGS sequence"/>
</dbReference>
<evidence type="ECO:0000256" key="1">
    <source>
        <dbReference type="SAM" id="Phobius"/>
    </source>
</evidence>
<keyword evidence="1" id="KW-0812">Transmembrane</keyword>
<protein>
    <submittedName>
        <fullName evidence="3">Hypothetical_protein</fullName>
    </submittedName>
</protein>
<dbReference type="AlphaFoldDB" id="A0AA86UWG1"/>
<keyword evidence="1" id="KW-0472">Membrane</keyword>
<reference evidence="2" key="1">
    <citation type="submission" date="2023-06" db="EMBL/GenBank/DDBJ databases">
        <authorList>
            <person name="Kurt Z."/>
        </authorList>
    </citation>
    <scope>NUCLEOTIDE SEQUENCE</scope>
</reference>
<gene>
    <name evidence="2" type="ORF">HINF_LOCUS58364</name>
    <name evidence="3" type="ORF">HINF_LOCUS78704</name>
</gene>
<accession>A0AA86UWG1</accession>
<organism evidence="2">
    <name type="scientific">Hexamita inflata</name>
    <dbReference type="NCBI Taxonomy" id="28002"/>
    <lineage>
        <taxon>Eukaryota</taxon>
        <taxon>Metamonada</taxon>
        <taxon>Diplomonadida</taxon>
        <taxon>Hexamitidae</taxon>
        <taxon>Hexamitinae</taxon>
        <taxon>Hexamita</taxon>
    </lineage>
</organism>
<feature type="transmembrane region" description="Helical" evidence="1">
    <location>
        <begin position="50"/>
        <end position="70"/>
    </location>
</feature>
<reference evidence="3 4" key="2">
    <citation type="submission" date="2024-07" db="EMBL/GenBank/DDBJ databases">
        <authorList>
            <person name="Akdeniz Z."/>
        </authorList>
    </citation>
    <scope>NUCLEOTIDE SEQUENCE [LARGE SCALE GENOMIC DNA]</scope>
</reference>
<evidence type="ECO:0000313" key="2">
    <source>
        <dbReference type="EMBL" id="CAI9970719.1"/>
    </source>
</evidence>
<dbReference type="EMBL" id="CAXDID020000896">
    <property type="protein sequence ID" value="CAL6115616.1"/>
    <property type="molecule type" value="Genomic_DNA"/>
</dbReference>